<sequence length="648" mass="71256">MLLVPPCDSSLASSVLDLLGSCGRGALGSVKIVVSNAQNEDLRCGAPFCERRGTLKVPISARQLPQKGSVYLLNRGDTKGLSTEPGTSKWLTSLVIQGGLIGGCKANQQHPVLYSEPIIGTMEAAESPTTWRFQTSTKENTEPVSSASASSPDHHPPQRMSLSARQIVSEHRRPLQLQEAKELFDLSFRPEKVEVNIQSSPENRGNTIERDNSNESHLLVIDTTTRQLRKVHKSEKYAAVSYTWAEYSAEETQSIVETVRRITGATAIWMDKLCVPKQEPERQMVLSAMGAIYGGATLVVVMLTKMHSRLFVSIRDEHQIFDWEEDRRANASFLQEYRNKGWRTRVWTAQESFLSRKAIAVTADGITWISYLEALLANDVMGWGKVTQVGLASNDSCTVVSAQTHFTGPLAFTNTVLAGGGLQGPRGRVWSLAEAVTATAGRQCAKEEDRIYGILGLLGLKGFLVAWEYGIGWQGALLKVAKAVGISPIWLLGGSGFEPPYQRFSWMPRSLEELEKRVSANVFHERSDQTSLKVKDSGVELEHPIAAGAITAISLQESGVVECVVSGGLQQVLLYNAISKNAYRDVNTLRNDLVGQDLVLLPLKQDLLAVGVVGRIENEVMRRKQGFNFQLPTGWEELASHYPKLIIA</sequence>
<proteinExistence type="predicted"/>
<feature type="region of interest" description="Disordered" evidence="1">
    <location>
        <begin position="126"/>
        <end position="160"/>
    </location>
</feature>
<organism evidence="3 4">
    <name type="scientific">Fusarium redolens</name>
    <dbReference type="NCBI Taxonomy" id="48865"/>
    <lineage>
        <taxon>Eukaryota</taxon>
        <taxon>Fungi</taxon>
        <taxon>Dikarya</taxon>
        <taxon>Ascomycota</taxon>
        <taxon>Pezizomycotina</taxon>
        <taxon>Sordariomycetes</taxon>
        <taxon>Hypocreomycetidae</taxon>
        <taxon>Hypocreales</taxon>
        <taxon>Nectriaceae</taxon>
        <taxon>Fusarium</taxon>
        <taxon>Fusarium redolens species complex</taxon>
    </lineage>
</organism>
<protein>
    <recommendedName>
        <fullName evidence="2">Heterokaryon incompatibility domain-containing protein</fullName>
    </recommendedName>
</protein>
<dbReference type="PANTHER" id="PTHR24148:SF81">
    <property type="entry name" value="HETEROKARYON INCOMPATIBILITY DOMAIN-CONTAINING PROTEIN"/>
    <property type="match status" value="1"/>
</dbReference>
<dbReference type="PANTHER" id="PTHR24148">
    <property type="entry name" value="ANKYRIN REPEAT DOMAIN-CONTAINING PROTEIN 39 HOMOLOG-RELATED"/>
    <property type="match status" value="1"/>
</dbReference>
<dbReference type="AlphaFoldDB" id="A0A9P9GSG3"/>
<accession>A0A9P9GSG3</accession>
<keyword evidence="4" id="KW-1185">Reference proteome</keyword>
<gene>
    <name evidence="3" type="ORF">BKA55DRAFT_573919</name>
</gene>
<evidence type="ECO:0000259" key="2">
    <source>
        <dbReference type="Pfam" id="PF06985"/>
    </source>
</evidence>
<dbReference type="EMBL" id="JAGMUX010000011">
    <property type="protein sequence ID" value="KAH7244441.1"/>
    <property type="molecule type" value="Genomic_DNA"/>
</dbReference>
<dbReference type="GeneID" id="70223205"/>
<dbReference type="OrthoDB" id="2157530at2759"/>
<evidence type="ECO:0000313" key="3">
    <source>
        <dbReference type="EMBL" id="KAH7244441.1"/>
    </source>
</evidence>
<dbReference type="RefSeq" id="XP_046047664.1">
    <property type="nucleotide sequence ID" value="XM_046193251.1"/>
</dbReference>
<evidence type="ECO:0000256" key="1">
    <source>
        <dbReference type="SAM" id="MobiDB-lite"/>
    </source>
</evidence>
<dbReference type="Pfam" id="PF06985">
    <property type="entry name" value="HET"/>
    <property type="match status" value="1"/>
</dbReference>
<evidence type="ECO:0000313" key="4">
    <source>
        <dbReference type="Proteomes" id="UP000720189"/>
    </source>
</evidence>
<dbReference type="InterPro" id="IPR052895">
    <property type="entry name" value="HetReg/Transcr_Mod"/>
</dbReference>
<dbReference type="InterPro" id="IPR010730">
    <property type="entry name" value="HET"/>
</dbReference>
<feature type="compositionally biased region" description="Polar residues" evidence="1">
    <location>
        <begin position="127"/>
        <end position="144"/>
    </location>
</feature>
<feature type="domain" description="Heterokaryon incompatibility" evidence="2">
    <location>
        <begin position="251"/>
        <end position="351"/>
    </location>
</feature>
<reference evidence="3" key="1">
    <citation type="journal article" date="2021" name="Nat. Commun.">
        <title>Genetic determinants of endophytism in the Arabidopsis root mycobiome.</title>
        <authorList>
            <person name="Mesny F."/>
            <person name="Miyauchi S."/>
            <person name="Thiergart T."/>
            <person name="Pickel B."/>
            <person name="Atanasova L."/>
            <person name="Karlsson M."/>
            <person name="Huettel B."/>
            <person name="Barry K.W."/>
            <person name="Haridas S."/>
            <person name="Chen C."/>
            <person name="Bauer D."/>
            <person name="Andreopoulos W."/>
            <person name="Pangilinan J."/>
            <person name="LaButti K."/>
            <person name="Riley R."/>
            <person name="Lipzen A."/>
            <person name="Clum A."/>
            <person name="Drula E."/>
            <person name="Henrissat B."/>
            <person name="Kohler A."/>
            <person name="Grigoriev I.V."/>
            <person name="Martin F.M."/>
            <person name="Hacquard S."/>
        </authorList>
    </citation>
    <scope>NUCLEOTIDE SEQUENCE</scope>
    <source>
        <strain evidence="3">MPI-CAGE-AT-0023</strain>
    </source>
</reference>
<comment type="caution">
    <text evidence="3">The sequence shown here is derived from an EMBL/GenBank/DDBJ whole genome shotgun (WGS) entry which is preliminary data.</text>
</comment>
<name>A0A9P9GSG3_FUSRE</name>
<dbReference type="Proteomes" id="UP000720189">
    <property type="component" value="Unassembled WGS sequence"/>
</dbReference>